<keyword evidence="1 4" id="KW-0560">Oxidoreductase</keyword>
<protein>
    <recommendedName>
        <fullName evidence="4">Peptide methionine sulfoxide reductase MsrA</fullName>
        <shortName evidence="4">Protein-methionine-S-oxide reductase</shortName>
        <ecNumber evidence="4">1.8.4.11</ecNumber>
    </recommendedName>
    <alternativeName>
        <fullName evidence="4">Peptide-methionine (S)-S-oxide reductase</fullName>
        <shortName evidence="4">Peptide Met(O) reductase</shortName>
    </alternativeName>
</protein>
<dbReference type="Proteomes" id="UP001054820">
    <property type="component" value="Chromosome"/>
</dbReference>
<name>A0ABN6CZV5_9GAMM</name>
<dbReference type="InterPro" id="IPR036509">
    <property type="entry name" value="Met_Sox_Rdtase_MsrA_sf"/>
</dbReference>
<evidence type="ECO:0000256" key="2">
    <source>
        <dbReference type="ARBA" id="ARBA00047806"/>
    </source>
</evidence>
<comment type="function">
    <text evidence="4">Has an important function as a repair enzyme for proteins that have been inactivated by oxidation. Catalyzes the reversible oxidation-reduction of methionine sulfoxide in proteins to methionine.</text>
</comment>
<dbReference type="EMBL" id="AP024202">
    <property type="protein sequence ID" value="BCN93402.1"/>
    <property type="molecule type" value="Genomic_DNA"/>
</dbReference>
<dbReference type="RefSeq" id="WP_237260498.1">
    <property type="nucleotide sequence ID" value="NZ_AP024202.1"/>
</dbReference>
<gene>
    <name evidence="4 6" type="primary">msrA</name>
    <name evidence="6" type="ORF">THMIRHAM_11870</name>
</gene>
<proteinExistence type="inferred from homology"/>
<dbReference type="SUPFAM" id="SSF55068">
    <property type="entry name" value="Peptide methionine sulfoxide reductase"/>
    <property type="match status" value="1"/>
</dbReference>
<feature type="domain" description="Peptide methionine sulphoxide reductase MsrA" evidence="5">
    <location>
        <begin position="6"/>
        <end position="150"/>
    </location>
</feature>
<sequence>MSIETLMIGAGCFWGVELDFSQQQGVIDTAVGYAGGHTDSPTYEEVCRKETMHAEVVLMHFDNQKTTRQILLNHFFAMHNPTTLNQQGPDRGTQYRSVIFYDNQAEKDLAELVMSQQQAGFSQPIVTTLEPMAKFWRAEEYHQQYFKKRGISQGCH</sequence>
<organism evidence="6 7">
    <name type="scientific">Thiomicrorhabdus immobilis</name>
    <dbReference type="NCBI Taxonomy" id="2791037"/>
    <lineage>
        <taxon>Bacteria</taxon>
        <taxon>Pseudomonadati</taxon>
        <taxon>Pseudomonadota</taxon>
        <taxon>Gammaproteobacteria</taxon>
        <taxon>Thiotrichales</taxon>
        <taxon>Piscirickettsiaceae</taxon>
        <taxon>Thiomicrorhabdus</taxon>
    </lineage>
</organism>
<comment type="catalytic activity">
    <reaction evidence="3 4">
        <text>[thioredoxin]-disulfide + L-methionine + H2O = L-methionine (S)-S-oxide + [thioredoxin]-dithiol</text>
        <dbReference type="Rhea" id="RHEA:19993"/>
        <dbReference type="Rhea" id="RHEA-COMP:10698"/>
        <dbReference type="Rhea" id="RHEA-COMP:10700"/>
        <dbReference type="ChEBI" id="CHEBI:15377"/>
        <dbReference type="ChEBI" id="CHEBI:29950"/>
        <dbReference type="ChEBI" id="CHEBI:50058"/>
        <dbReference type="ChEBI" id="CHEBI:57844"/>
        <dbReference type="ChEBI" id="CHEBI:58772"/>
        <dbReference type="EC" id="1.8.4.11"/>
    </reaction>
</comment>
<evidence type="ECO:0000313" key="6">
    <source>
        <dbReference type="EMBL" id="BCN93402.1"/>
    </source>
</evidence>
<feature type="active site" evidence="4">
    <location>
        <position position="12"/>
    </location>
</feature>
<evidence type="ECO:0000313" key="7">
    <source>
        <dbReference type="Proteomes" id="UP001054820"/>
    </source>
</evidence>
<evidence type="ECO:0000256" key="4">
    <source>
        <dbReference type="HAMAP-Rule" id="MF_01401"/>
    </source>
</evidence>
<dbReference type="PANTHER" id="PTHR43774:SF1">
    <property type="entry name" value="PEPTIDE METHIONINE SULFOXIDE REDUCTASE MSRA 2"/>
    <property type="match status" value="1"/>
</dbReference>
<dbReference type="NCBIfam" id="TIGR00401">
    <property type="entry name" value="msrA"/>
    <property type="match status" value="1"/>
</dbReference>
<dbReference type="PANTHER" id="PTHR43774">
    <property type="entry name" value="PEPTIDE METHIONINE SULFOXIDE REDUCTASE"/>
    <property type="match status" value="1"/>
</dbReference>
<keyword evidence="7" id="KW-1185">Reference proteome</keyword>
<dbReference type="Gene3D" id="3.30.1060.10">
    <property type="entry name" value="Peptide methionine sulphoxide reductase MsrA"/>
    <property type="match status" value="1"/>
</dbReference>
<evidence type="ECO:0000259" key="5">
    <source>
        <dbReference type="Pfam" id="PF01625"/>
    </source>
</evidence>
<evidence type="ECO:0000256" key="3">
    <source>
        <dbReference type="ARBA" id="ARBA00048782"/>
    </source>
</evidence>
<evidence type="ECO:0000256" key="1">
    <source>
        <dbReference type="ARBA" id="ARBA00023002"/>
    </source>
</evidence>
<dbReference type="HAMAP" id="MF_01401">
    <property type="entry name" value="MsrA"/>
    <property type="match status" value="1"/>
</dbReference>
<dbReference type="Pfam" id="PF01625">
    <property type="entry name" value="PMSR"/>
    <property type="match status" value="1"/>
</dbReference>
<comment type="catalytic activity">
    <reaction evidence="2 4">
        <text>L-methionyl-[protein] + [thioredoxin]-disulfide + H2O = L-methionyl-(S)-S-oxide-[protein] + [thioredoxin]-dithiol</text>
        <dbReference type="Rhea" id="RHEA:14217"/>
        <dbReference type="Rhea" id="RHEA-COMP:10698"/>
        <dbReference type="Rhea" id="RHEA-COMP:10700"/>
        <dbReference type="Rhea" id="RHEA-COMP:12313"/>
        <dbReference type="Rhea" id="RHEA-COMP:12315"/>
        <dbReference type="ChEBI" id="CHEBI:15377"/>
        <dbReference type="ChEBI" id="CHEBI:16044"/>
        <dbReference type="ChEBI" id="CHEBI:29950"/>
        <dbReference type="ChEBI" id="CHEBI:44120"/>
        <dbReference type="ChEBI" id="CHEBI:50058"/>
        <dbReference type="EC" id="1.8.4.11"/>
    </reaction>
</comment>
<accession>A0ABN6CZV5</accession>
<dbReference type="InterPro" id="IPR002569">
    <property type="entry name" value="Met_Sox_Rdtase_MsrA_dom"/>
</dbReference>
<dbReference type="EC" id="1.8.4.11" evidence="4"/>
<comment type="similarity">
    <text evidence="4">Belongs to the MsrA Met sulfoxide reductase family.</text>
</comment>
<reference evidence="6" key="1">
    <citation type="journal article" date="2022" name="Arch. Microbiol.">
        <title>Thiomicrorhabdus immobilis sp. nov., a mesophilic sulfur-oxidizing bacterium isolated from sediment of a brackish lake in northern Japan.</title>
        <authorList>
            <person name="Kojima H."/>
            <person name="Mochizuki J."/>
            <person name="Kanda M."/>
            <person name="Watanabe T."/>
            <person name="Fukui M."/>
        </authorList>
    </citation>
    <scope>NUCLEOTIDE SEQUENCE</scope>
    <source>
        <strain evidence="6">Am19</strain>
    </source>
</reference>